<dbReference type="EMBL" id="CM056812">
    <property type="protein sequence ID" value="KAJ8619030.1"/>
    <property type="molecule type" value="Genomic_DNA"/>
</dbReference>
<name>A0ACC2KDK7_PERAE</name>
<organism evidence="1 2">
    <name type="scientific">Persea americana</name>
    <name type="common">Avocado</name>
    <dbReference type="NCBI Taxonomy" id="3435"/>
    <lineage>
        <taxon>Eukaryota</taxon>
        <taxon>Viridiplantae</taxon>
        <taxon>Streptophyta</taxon>
        <taxon>Embryophyta</taxon>
        <taxon>Tracheophyta</taxon>
        <taxon>Spermatophyta</taxon>
        <taxon>Magnoliopsida</taxon>
        <taxon>Magnoliidae</taxon>
        <taxon>Laurales</taxon>
        <taxon>Lauraceae</taxon>
        <taxon>Persea</taxon>
    </lineage>
</organism>
<proteinExistence type="predicted"/>
<reference evidence="1 2" key="1">
    <citation type="journal article" date="2022" name="Hortic Res">
        <title>A haplotype resolved chromosomal level avocado genome allows analysis of novel avocado genes.</title>
        <authorList>
            <person name="Nath O."/>
            <person name="Fletcher S.J."/>
            <person name="Hayward A."/>
            <person name="Shaw L.M."/>
            <person name="Masouleh A.K."/>
            <person name="Furtado A."/>
            <person name="Henry R.J."/>
            <person name="Mitter N."/>
        </authorList>
    </citation>
    <scope>NUCLEOTIDE SEQUENCE [LARGE SCALE GENOMIC DNA]</scope>
    <source>
        <strain evidence="2">cv. Hass</strain>
    </source>
</reference>
<comment type="caution">
    <text evidence="1">The sequence shown here is derived from an EMBL/GenBank/DDBJ whole genome shotgun (WGS) entry which is preliminary data.</text>
</comment>
<protein>
    <submittedName>
        <fullName evidence="1">Uncharacterized protein</fullName>
    </submittedName>
</protein>
<evidence type="ECO:0000313" key="2">
    <source>
        <dbReference type="Proteomes" id="UP001234297"/>
    </source>
</evidence>
<evidence type="ECO:0000313" key="1">
    <source>
        <dbReference type="EMBL" id="KAJ8619030.1"/>
    </source>
</evidence>
<dbReference type="Proteomes" id="UP001234297">
    <property type="component" value="Chromosome 4"/>
</dbReference>
<sequence length="504" mass="56935">MEKKMKRKKEHVFFFHLNHLLFLVVVFMVVGSCQGSRLNQAGKLQALLKVKKQHGAREEWATPTWVEDGPSEVGAMELDLITNGLPGQPSSVKFKQYSGYITVDELNQRRLFYYFAESVQAPSTKPLLLWLNGGPGCSSLGFGAMLEIGPFGVKPDGKTLYHRLNSWNKVANTLFIESPAGVGFSYSNTTSDYDSSGDKRTAKDSYTFLVNWFKRFPHYKNRDFYIAGESYAGFYIPELADIVIQQNMQQHDFSGYIQLKGVMIGNGIMNDVTDQKGMYDYIWTHALISDETHKGLMKHCAYGGSDEKDKPISKFKCSEFEDEIGKEAGDIDFYNIYAPICKEDSSNASTKTNKPNKGLDPCDEDYIYAYLNLPQVQEALHANITGLPYPWNFCSEVISSWVDYPTTMFPVYKRLIPNGLRILLYSGDMDAVVPVTSTRYSIDALNLMVKEPWKPWIDNNGEVGGYRVVYDGLTLATIRGAGHEVPKYQSGRAFTLLNYFLNSK</sequence>
<gene>
    <name evidence="1" type="ORF">MRB53_015216</name>
</gene>
<accession>A0ACC2KDK7</accession>
<keyword evidence="2" id="KW-1185">Reference proteome</keyword>